<proteinExistence type="inferred from homology"/>
<dbReference type="Gene3D" id="3.40.50.1820">
    <property type="entry name" value="alpha/beta hydrolase"/>
    <property type="match status" value="1"/>
</dbReference>
<dbReference type="Pfam" id="PF00561">
    <property type="entry name" value="Abhydrolase_1"/>
    <property type="match status" value="1"/>
</dbReference>
<gene>
    <name evidence="6" type="ORF">NE848_04110</name>
</gene>
<dbReference type="InterPro" id="IPR001375">
    <property type="entry name" value="Peptidase_S9_cat"/>
</dbReference>
<protein>
    <submittedName>
        <fullName evidence="6">Alpha/beta hydrolase</fullName>
    </submittedName>
</protein>
<dbReference type="PANTHER" id="PTHR43798">
    <property type="entry name" value="MONOACYLGLYCEROL LIPASE"/>
    <property type="match status" value="1"/>
</dbReference>
<keyword evidence="2 6" id="KW-0378">Hydrolase</keyword>
<dbReference type="SUPFAM" id="SSF53474">
    <property type="entry name" value="alpha/beta-Hydrolases"/>
    <property type="match status" value="1"/>
</dbReference>
<evidence type="ECO:0000313" key="7">
    <source>
        <dbReference type="Proteomes" id="UP001155077"/>
    </source>
</evidence>
<dbReference type="Proteomes" id="UP001155077">
    <property type="component" value="Unassembled WGS sequence"/>
</dbReference>
<comment type="caution">
    <text evidence="6">The sequence shown here is derived from an EMBL/GenBank/DDBJ whole genome shotgun (WGS) entry which is preliminary data.</text>
</comment>
<dbReference type="InterPro" id="IPR050266">
    <property type="entry name" value="AB_hydrolase_sf"/>
</dbReference>
<accession>A0ABT0YYJ7</accession>
<evidence type="ECO:0000256" key="1">
    <source>
        <dbReference type="ARBA" id="ARBA00010088"/>
    </source>
</evidence>
<dbReference type="GO" id="GO:0016787">
    <property type="term" value="F:hydrolase activity"/>
    <property type="evidence" value="ECO:0007669"/>
    <property type="project" value="UniProtKB-KW"/>
</dbReference>
<dbReference type="InterPro" id="IPR000073">
    <property type="entry name" value="AB_hydrolase_1"/>
</dbReference>
<reference evidence="6" key="1">
    <citation type="submission" date="2022-06" db="EMBL/GenBank/DDBJ databases">
        <title>Gramella sediminis sp. nov., isolated from deep-sea sediment of the Indian Ocean.</title>
        <authorList>
            <person name="Yang L."/>
        </authorList>
    </citation>
    <scope>NUCLEOTIDE SEQUENCE</scope>
    <source>
        <strain evidence="6">HMD3159</strain>
    </source>
</reference>
<organism evidence="6 7">
    <name type="scientific">Gramella jeungdoensis</name>
    <dbReference type="NCBI Taxonomy" id="708091"/>
    <lineage>
        <taxon>Bacteria</taxon>
        <taxon>Pseudomonadati</taxon>
        <taxon>Bacteroidota</taxon>
        <taxon>Flavobacteriia</taxon>
        <taxon>Flavobacteriales</taxon>
        <taxon>Flavobacteriaceae</taxon>
        <taxon>Christiangramia</taxon>
    </lineage>
</organism>
<dbReference type="InterPro" id="IPR029058">
    <property type="entry name" value="AB_hydrolase_fold"/>
</dbReference>
<evidence type="ECO:0000256" key="3">
    <source>
        <dbReference type="SAM" id="SignalP"/>
    </source>
</evidence>
<dbReference type="RefSeq" id="WP_252110941.1">
    <property type="nucleotide sequence ID" value="NZ_JAMSCK010000001.1"/>
</dbReference>
<keyword evidence="7" id="KW-1185">Reference proteome</keyword>
<dbReference type="Pfam" id="PF00326">
    <property type="entry name" value="Peptidase_S9"/>
    <property type="match status" value="1"/>
</dbReference>
<evidence type="ECO:0000259" key="5">
    <source>
        <dbReference type="Pfam" id="PF00561"/>
    </source>
</evidence>
<feature type="domain" description="AB hydrolase-1" evidence="5">
    <location>
        <begin position="52"/>
        <end position="158"/>
    </location>
</feature>
<name>A0ABT0YYJ7_9FLAO</name>
<keyword evidence="3" id="KW-0732">Signal</keyword>
<dbReference type="EMBL" id="JAMSCK010000001">
    <property type="protein sequence ID" value="MCM8568548.1"/>
    <property type="molecule type" value="Genomic_DNA"/>
</dbReference>
<evidence type="ECO:0000256" key="2">
    <source>
        <dbReference type="ARBA" id="ARBA00022801"/>
    </source>
</evidence>
<evidence type="ECO:0000313" key="6">
    <source>
        <dbReference type="EMBL" id="MCM8568548.1"/>
    </source>
</evidence>
<dbReference type="PANTHER" id="PTHR43798:SF33">
    <property type="entry name" value="HYDROLASE, PUTATIVE (AFU_ORTHOLOGUE AFUA_2G14860)-RELATED"/>
    <property type="match status" value="1"/>
</dbReference>
<sequence length="355" mass="40975">MKNLKFLTFFFLQFLIINPTVAKTTENIDESFYIPVQESELFVRVSGNLNKPLIIYLHGGPGGFSTLEHELYKNNLEQDYLIAYFDQRGCGQSKKETDTYRLNIENYIKDLEKVIVVLSKKYGKEKVNLMGESWGGTYGLLYLLKDQSKVSTMITNGGVANAPYAYYNLIQKERVLTNKLLKATTDPDQIKKYKHIIKELERIEKSDFDHFFNDMNLIKHTFPELLNFNPYRVKPQNGPPSKEVLEDCNIDMETLLSFFPKGEYVNKAFRNQSSYNNLNILDKISDIKIPVLVIQGEKDYSVGINQAKLMYKALNKEYSENKHLEIIKNAGHSTTGEQPGITIPIIKQFLDNYNK</sequence>
<feature type="chain" id="PRO_5045253145" evidence="3">
    <location>
        <begin position="23"/>
        <end position="355"/>
    </location>
</feature>
<dbReference type="PRINTS" id="PR00793">
    <property type="entry name" value="PROAMNOPTASE"/>
</dbReference>
<dbReference type="InterPro" id="IPR002410">
    <property type="entry name" value="Peptidase_S33"/>
</dbReference>
<comment type="similarity">
    <text evidence="1">Belongs to the peptidase S33 family.</text>
</comment>
<feature type="domain" description="Peptidase S9 prolyl oligopeptidase catalytic" evidence="4">
    <location>
        <begin position="261"/>
        <end position="335"/>
    </location>
</feature>
<feature type="signal peptide" evidence="3">
    <location>
        <begin position="1"/>
        <end position="22"/>
    </location>
</feature>
<evidence type="ECO:0000259" key="4">
    <source>
        <dbReference type="Pfam" id="PF00326"/>
    </source>
</evidence>